<dbReference type="EMBL" id="VBUU01000002">
    <property type="protein sequence ID" value="TLG16402.1"/>
    <property type="molecule type" value="Genomic_DNA"/>
</dbReference>
<dbReference type="AlphaFoldDB" id="A0A5R8PJC2"/>
<feature type="compositionally biased region" description="Low complexity" evidence="1">
    <location>
        <begin position="38"/>
        <end position="55"/>
    </location>
</feature>
<dbReference type="Pfam" id="PF13830">
    <property type="entry name" value="DUF4192"/>
    <property type="match status" value="1"/>
</dbReference>
<feature type="region of interest" description="Disordered" evidence="1">
    <location>
        <begin position="1"/>
        <end position="55"/>
    </location>
</feature>
<dbReference type="InterPro" id="IPR025447">
    <property type="entry name" value="DUF4192"/>
</dbReference>
<reference evidence="2 3" key="1">
    <citation type="submission" date="2019-05" db="EMBL/GenBank/DDBJ databases">
        <title>Genomes sequences of two Nocardia cyriacigeorgica environmental isolates, type strains Nocardia asteroides ATCC 19247 and Nocardia cyriacigeorgica DSM 44484.</title>
        <authorList>
            <person name="Vautrin F."/>
            <person name="Bergeron E."/>
            <person name="Dubost A."/>
            <person name="Abrouk D."/>
            <person name="Rodriguez Nava V."/>
            <person name="Pujic P."/>
        </authorList>
    </citation>
    <scope>NUCLEOTIDE SEQUENCE [LARGE SCALE GENOMIC DNA]</scope>
    <source>
        <strain evidence="2 3">EML 1456</strain>
    </source>
</reference>
<name>A0A5R8PJC2_9NOCA</name>
<organism evidence="2 3">
    <name type="scientific">Nocardia cyriacigeorgica</name>
    <dbReference type="NCBI Taxonomy" id="135487"/>
    <lineage>
        <taxon>Bacteria</taxon>
        <taxon>Bacillati</taxon>
        <taxon>Actinomycetota</taxon>
        <taxon>Actinomycetes</taxon>
        <taxon>Mycobacteriales</taxon>
        <taxon>Nocardiaceae</taxon>
        <taxon>Nocardia</taxon>
    </lineage>
</organism>
<sequence length="542" mass="55148">MTTPATPTEPTGHEQAGLVRTARSAPPGDSEPACARIRAGGMRRSPARAGRSGSCGACRVGAAERPNGGCGGGSGPGPVELGPVVLPSSAGPSSGPIESVGATAEGLDGPWAPWFGSAESRPGTGTLCGGSGGSEVGILSCADGANADGDAAARGPEPGAERGNSSAGDTAEDLTHPERDVIDMRLGEIRLAEPGEFLAGIPAILGFVPVRSLVVAVLRAAPRDPDSALIDVVARFDLVSTPVGTGARTLAATVAEVCDQHGVVGVLASVVDDRRCEPEPGIAGRDGLVTALAAQLEARSIPLCGAWAVQAIAAGHGWWSVLGADRRGVVPDPAASPITLSHVLDGKQIRRSRSELIAAVSVDPAMRERVCAEMGSALARAHQRFADAAGGGDRIGYSRRAAQYLLWQIANVESGVRLSAAELAESAAALRDKHARDAMFALAGTDHAGAAEQLWAMLTRGLPDTDRAEAATLLGYCAYARGDGPFAGIAFAAALDADPEHPMAALLDAALTSGMEPQRLQRLITCGREAAVDLGIDLGRSW</sequence>
<accession>A0A5R8PJC2</accession>
<evidence type="ECO:0000313" key="2">
    <source>
        <dbReference type="EMBL" id="TLG16402.1"/>
    </source>
</evidence>
<dbReference type="Proteomes" id="UP000308349">
    <property type="component" value="Unassembled WGS sequence"/>
</dbReference>
<gene>
    <name evidence="2" type="ORF">FEK35_03810</name>
</gene>
<comment type="caution">
    <text evidence="2">The sequence shown here is derived from an EMBL/GenBank/DDBJ whole genome shotgun (WGS) entry which is preliminary data.</text>
</comment>
<protein>
    <submittedName>
        <fullName evidence="2">DUF4192 domain-containing protein</fullName>
    </submittedName>
</protein>
<evidence type="ECO:0000256" key="1">
    <source>
        <dbReference type="SAM" id="MobiDB-lite"/>
    </source>
</evidence>
<proteinExistence type="predicted"/>
<feature type="region of interest" description="Disordered" evidence="1">
    <location>
        <begin position="81"/>
        <end position="106"/>
    </location>
</feature>
<evidence type="ECO:0000313" key="3">
    <source>
        <dbReference type="Proteomes" id="UP000308349"/>
    </source>
</evidence>
<feature type="region of interest" description="Disordered" evidence="1">
    <location>
        <begin position="149"/>
        <end position="178"/>
    </location>
</feature>
<dbReference type="OrthoDB" id="3264463at2"/>